<organism evidence="2 3">
    <name type="scientific">Pleionea mediterranea</name>
    <dbReference type="NCBI Taxonomy" id="523701"/>
    <lineage>
        <taxon>Bacteria</taxon>
        <taxon>Pseudomonadati</taxon>
        <taxon>Pseudomonadota</taxon>
        <taxon>Gammaproteobacteria</taxon>
        <taxon>Oceanospirillales</taxon>
        <taxon>Pleioneaceae</taxon>
        <taxon>Pleionea</taxon>
    </lineage>
</organism>
<evidence type="ECO:0008006" key="4">
    <source>
        <dbReference type="Google" id="ProtNLM"/>
    </source>
</evidence>
<feature type="transmembrane region" description="Helical" evidence="1">
    <location>
        <begin position="131"/>
        <end position="152"/>
    </location>
</feature>
<protein>
    <recommendedName>
        <fullName evidence="4">DUF1761 domain-containing protein</fullName>
    </recommendedName>
</protein>
<sequence length="187" mass="20931">MSLLALWLPVLLSAIAVFIISSVIHMALTYHRSNMSKLPNEDKFREATAALNIPPGDYTTPYAGSMKAMGTPEFQQKMDQGPVMMMTVMPNGPYAMGKSLLFWFIYSLLVGLFTAYVATQAQTVLVDFASVMRLTATTAFMGYGLALIQDSIWWNRKWSTTFKFLFDALVYALLTGAMFAWLWPHGV</sequence>
<dbReference type="AlphaFoldDB" id="A0A316GDS0"/>
<evidence type="ECO:0000313" key="2">
    <source>
        <dbReference type="EMBL" id="PWK52807.1"/>
    </source>
</evidence>
<feature type="transmembrane region" description="Helical" evidence="1">
    <location>
        <begin position="164"/>
        <end position="183"/>
    </location>
</feature>
<evidence type="ECO:0000256" key="1">
    <source>
        <dbReference type="SAM" id="Phobius"/>
    </source>
</evidence>
<name>A0A316GDS0_9GAMM</name>
<comment type="caution">
    <text evidence="2">The sequence shown here is derived from an EMBL/GenBank/DDBJ whole genome shotgun (WGS) entry which is preliminary data.</text>
</comment>
<gene>
    <name evidence="2" type="ORF">C8D97_10425</name>
</gene>
<evidence type="ECO:0000313" key="3">
    <source>
        <dbReference type="Proteomes" id="UP000245790"/>
    </source>
</evidence>
<dbReference type="RefSeq" id="WP_109762795.1">
    <property type="nucleotide sequence ID" value="NZ_QGGU01000004.1"/>
</dbReference>
<dbReference type="OrthoDB" id="282550at2"/>
<keyword evidence="1" id="KW-0472">Membrane</keyword>
<keyword evidence="1" id="KW-1133">Transmembrane helix</keyword>
<dbReference type="Proteomes" id="UP000245790">
    <property type="component" value="Unassembled WGS sequence"/>
</dbReference>
<dbReference type="EMBL" id="QGGU01000004">
    <property type="protein sequence ID" value="PWK52807.1"/>
    <property type="molecule type" value="Genomic_DNA"/>
</dbReference>
<keyword evidence="3" id="KW-1185">Reference proteome</keyword>
<proteinExistence type="predicted"/>
<keyword evidence="1" id="KW-0812">Transmembrane</keyword>
<accession>A0A316GDS0</accession>
<feature type="transmembrane region" description="Helical" evidence="1">
    <location>
        <begin position="6"/>
        <end position="28"/>
    </location>
</feature>
<reference evidence="2 3" key="1">
    <citation type="submission" date="2018-05" db="EMBL/GenBank/DDBJ databases">
        <title>Genomic Encyclopedia of Type Strains, Phase IV (KMG-IV): sequencing the most valuable type-strain genomes for metagenomic binning, comparative biology and taxonomic classification.</title>
        <authorList>
            <person name="Goeker M."/>
        </authorList>
    </citation>
    <scope>NUCLEOTIDE SEQUENCE [LARGE SCALE GENOMIC DNA]</scope>
    <source>
        <strain evidence="2 3">DSM 25350</strain>
    </source>
</reference>
<feature type="transmembrane region" description="Helical" evidence="1">
    <location>
        <begin position="100"/>
        <end position="119"/>
    </location>
</feature>